<dbReference type="EMBL" id="JACIDH010000011">
    <property type="protein sequence ID" value="MBB3880095.1"/>
    <property type="molecule type" value="Genomic_DNA"/>
</dbReference>
<dbReference type="PANTHER" id="PTHR30290">
    <property type="entry name" value="PERIPLASMIC BINDING COMPONENT OF ABC TRANSPORTER"/>
    <property type="match status" value="1"/>
</dbReference>
<dbReference type="Gene3D" id="3.10.105.10">
    <property type="entry name" value="Dipeptide-binding Protein, Domain 3"/>
    <property type="match status" value="1"/>
</dbReference>
<dbReference type="InterPro" id="IPR000914">
    <property type="entry name" value="SBP_5_dom"/>
</dbReference>
<dbReference type="SUPFAM" id="SSF53850">
    <property type="entry name" value="Periplasmic binding protein-like II"/>
    <property type="match status" value="1"/>
</dbReference>
<dbReference type="RefSeq" id="WP_221211501.1">
    <property type="nucleotide sequence ID" value="NZ_JACIDH010000011.1"/>
</dbReference>
<dbReference type="InterPro" id="IPR039424">
    <property type="entry name" value="SBP_5"/>
</dbReference>
<evidence type="ECO:0000313" key="7">
    <source>
        <dbReference type="Proteomes" id="UP000538670"/>
    </source>
</evidence>
<evidence type="ECO:0000259" key="5">
    <source>
        <dbReference type="Pfam" id="PF00496"/>
    </source>
</evidence>
<keyword evidence="3" id="KW-0813">Transport</keyword>
<dbReference type="GO" id="GO:0015833">
    <property type="term" value="P:peptide transport"/>
    <property type="evidence" value="ECO:0007669"/>
    <property type="project" value="TreeGrafter"/>
</dbReference>
<evidence type="ECO:0000256" key="1">
    <source>
        <dbReference type="ARBA" id="ARBA00004418"/>
    </source>
</evidence>
<feature type="domain" description="Solute-binding protein family 5" evidence="5">
    <location>
        <begin position="67"/>
        <end position="314"/>
    </location>
</feature>
<gene>
    <name evidence="6" type="ORF">GGR48_002533</name>
</gene>
<reference evidence="6 7" key="1">
    <citation type="submission" date="2020-08" db="EMBL/GenBank/DDBJ databases">
        <title>Genomic Encyclopedia of Type Strains, Phase IV (KMG-IV): sequencing the most valuable type-strain genomes for metagenomic binning, comparative biology and taxonomic classification.</title>
        <authorList>
            <person name="Goeker M."/>
        </authorList>
    </citation>
    <scope>NUCLEOTIDE SEQUENCE [LARGE SCALE GENOMIC DNA]</scope>
    <source>
        <strain evidence="6 7">DSM 19512</strain>
    </source>
</reference>
<dbReference type="GO" id="GO:1904680">
    <property type="term" value="F:peptide transmembrane transporter activity"/>
    <property type="evidence" value="ECO:0007669"/>
    <property type="project" value="TreeGrafter"/>
</dbReference>
<evidence type="ECO:0000256" key="3">
    <source>
        <dbReference type="ARBA" id="ARBA00022448"/>
    </source>
</evidence>
<proteinExistence type="inferred from homology"/>
<organism evidence="6 7">
    <name type="scientific">Sphingomonas pseudosanguinis</name>
    <dbReference type="NCBI Taxonomy" id="413712"/>
    <lineage>
        <taxon>Bacteria</taxon>
        <taxon>Pseudomonadati</taxon>
        <taxon>Pseudomonadota</taxon>
        <taxon>Alphaproteobacteria</taxon>
        <taxon>Sphingomonadales</taxon>
        <taxon>Sphingomonadaceae</taxon>
        <taxon>Sphingomonas</taxon>
    </lineage>
</organism>
<dbReference type="Gene3D" id="3.90.76.10">
    <property type="entry name" value="Dipeptide-binding Protein, Domain 1"/>
    <property type="match status" value="1"/>
</dbReference>
<sequence length="478" mass="51488">MLGAALVSATACGRRADTGPVVVSAVERHDPKVGASLSPIQGDGGMPHRLLRDSLAQGLVRFDANGQIEPGLAERWIVIDDGGSYIFRLRDTKWNDGTPVTAEQVVAILRRMVAGRSASPLAPFLTAIDEIVVMTPQVIEVRLSRPRPDLLKLFAQPEMAIIDRSRHGTGPFRIIRSGVPLMLRPIVDPRRADPDDDDAPSPEDDVALFSESAARALLRFSQGRSDAMLGGRFSDWPLLDQLRVSPAAIRVDPAAGLFGFSIANRDGFLADPANRQALSALFDRQAILSAIAPNWEATDRLLPDTLDSDAPPQVPNWALLTLDARRAAARARVVAWGQPVALRIALPRGPGANLLYGQIGAALLGVGIIPERVAPDAPADLRLVDAVAPFDSARWYLAMACAPCGDAARIAIDRARLAPTLAERSAAIAAADAAVNSDVSYIPLARPLRWSLVTNRLRQYQANSRAWHPLNRLRADTN</sequence>
<keyword evidence="7" id="KW-1185">Reference proteome</keyword>
<dbReference type="Gene3D" id="3.40.190.10">
    <property type="entry name" value="Periplasmic binding protein-like II"/>
    <property type="match status" value="1"/>
</dbReference>
<comment type="subcellular location">
    <subcellularLocation>
        <location evidence="1">Periplasm</location>
    </subcellularLocation>
</comment>
<dbReference type="GO" id="GO:0030313">
    <property type="term" value="C:cell envelope"/>
    <property type="evidence" value="ECO:0007669"/>
    <property type="project" value="UniProtKB-SubCell"/>
</dbReference>
<accession>A0A7W6F462</accession>
<dbReference type="Proteomes" id="UP000538670">
    <property type="component" value="Unassembled WGS sequence"/>
</dbReference>
<evidence type="ECO:0000256" key="4">
    <source>
        <dbReference type="ARBA" id="ARBA00022729"/>
    </source>
</evidence>
<keyword evidence="4" id="KW-0732">Signal</keyword>
<evidence type="ECO:0000256" key="2">
    <source>
        <dbReference type="ARBA" id="ARBA00005695"/>
    </source>
</evidence>
<name>A0A7W6F462_9SPHN</name>
<dbReference type="Pfam" id="PF00496">
    <property type="entry name" value="SBP_bac_5"/>
    <property type="match status" value="1"/>
</dbReference>
<dbReference type="PANTHER" id="PTHR30290:SF10">
    <property type="entry name" value="PERIPLASMIC OLIGOPEPTIDE-BINDING PROTEIN-RELATED"/>
    <property type="match status" value="1"/>
</dbReference>
<dbReference type="AlphaFoldDB" id="A0A7W6F462"/>
<evidence type="ECO:0000313" key="6">
    <source>
        <dbReference type="EMBL" id="MBB3880095.1"/>
    </source>
</evidence>
<comment type="caution">
    <text evidence="6">The sequence shown here is derived from an EMBL/GenBank/DDBJ whole genome shotgun (WGS) entry which is preliminary data.</text>
</comment>
<protein>
    <submittedName>
        <fullName evidence="6">Peptide/nickel transport system substrate-binding protein</fullName>
    </submittedName>
</protein>
<comment type="similarity">
    <text evidence="2">Belongs to the bacterial solute-binding protein 5 family.</text>
</comment>